<name>A0ABR7L2K4_9PSEU</name>
<dbReference type="EMBL" id="JABVED010000003">
    <property type="protein sequence ID" value="MBC6446926.1"/>
    <property type="molecule type" value="Genomic_DNA"/>
</dbReference>
<organism evidence="2 3">
    <name type="scientific">Actinokineospora xionganensis</name>
    <dbReference type="NCBI Taxonomy" id="2684470"/>
    <lineage>
        <taxon>Bacteria</taxon>
        <taxon>Bacillati</taxon>
        <taxon>Actinomycetota</taxon>
        <taxon>Actinomycetes</taxon>
        <taxon>Pseudonocardiales</taxon>
        <taxon>Pseudonocardiaceae</taxon>
        <taxon>Actinokineospora</taxon>
    </lineage>
</organism>
<accession>A0ABR7L2K4</accession>
<proteinExistence type="predicted"/>
<dbReference type="Proteomes" id="UP000734823">
    <property type="component" value="Unassembled WGS sequence"/>
</dbReference>
<evidence type="ECO:0000313" key="3">
    <source>
        <dbReference type="Proteomes" id="UP000734823"/>
    </source>
</evidence>
<evidence type="ECO:0000256" key="1">
    <source>
        <dbReference type="SAM" id="Phobius"/>
    </source>
</evidence>
<gene>
    <name evidence="2" type="ORF">GPZ80_07035</name>
</gene>
<comment type="caution">
    <text evidence="2">The sequence shown here is derived from an EMBL/GenBank/DDBJ whole genome shotgun (WGS) entry which is preliminary data.</text>
</comment>
<sequence>MGDHDNLRELWSEDELDTALSRLNSAVRTDAHALARARAELMAAAGGPEQGSTMSTQTSRPKRRWVRWAAPAAAVAAVVAGLLVAQTVSFNGNPPGAVAAAAELNAAADRVGASDPPVGPGQYRYVGTHAWWMGMGAPEGKMLAVLEENLIEQWAPAEFDQEWMQRRQVTGNHKVLVGTEEEVKASGMLGGRRPGQGEKRARCGDFYAADEGREPCTREGAWQVPTPAFLASLPKDPRQLYDRLRADTEGRGPGPDEEMLVYVADVLRSGTVPAEIRANLYRVLAMVPSIEITDRAANLAGKVGVAFGIGDEEDRMEIIIDVATGQFIGERKTAGDDIDGIEPGTVISFTSVETAVVDKIGTPPTS</sequence>
<keyword evidence="3" id="KW-1185">Reference proteome</keyword>
<keyword evidence="1" id="KW-1133">Transmembrane helix</keyword>
<evidence type="ECO:0000313" key="2">
    <source>
        <dbReference type="EMBL" id="MBC6446926.1"/>
    </source>
</evidence>
<keyword evidence="1" id="KW-0812">Transmembrane</keyword>
<dbReference type="InterPro" id="IPR047789">
    <property type="entry name" value="CU044_5270-like"/>
</dbReference>
<dbReference type="NCBIfam" id="NF038083">
    <property type="entry name" value="CU044_5270_fam"/>
    <property type="match status" value="1"/>
</dbReference>
<keyword evidence="1" id="KW-0472">Membrane</keyword>
<protein>
    <submittedName>
        <fullName evidence="2">CU044_5270 family protein</fullName>
    </submittedName>
</protein>
<dbReference type="RefSeq" id="WP_187219278.1">
    <property type="nucleotide sequence ID" value="NZ_JABVED010000003.1"/>
</dbReference>
<reference evidence="2 3" key="1">
    <citation type="submission" date="2020-06" db="EMBL/GenBank/DDBJ databases">
        <title>Actinokineospora xiongansis sp. nov., isolated from soil of Baiyangdian.</title>
        <authorList>
            <person name="Zhang X."/>
        </authorList>
    </citation>
    <scope>NUCLEOTIDE SEQUENCE [LARGE SCALE GENOMIC DNA]</scope>
    <source>
        <strain evidence="2 3">HBU206404</strain>
    </source>
</reference>
<feature type="transmembrane region" description="Helical" evidence="1">
    <location>
        <begin position="65"/>
        <end position="85"/>
    </location>
</feature>